<keyword evidence="2" id="KW-1185">Reference proteome</keyword>
<dbReference type="EMBL" id="JAVFWL010000004">
    <property type="protein sequence ID" value="KAK6746724.1"/>
    <property type="molecule type" value="Genomic_DNA"/>
</dbReference>
<dbReference type="Proteomes" id="UP001303046">
    <property type="component" value="Unassembled WGS sequence"/>
</dbReference>
<protein>
    <submittedName>
        <fullName evidence="1">Uncharacterized protein</fullName>
    </submittedName>
</protein>
<evidence type="ECO:0000313" key="1">
    <source>
        <dbReference type="EMBL" id="KAK6746724.1"/>
    </source>
</evidence>
<gene>
    <name evidence="1" type="primary">Necator_chrIV.g13452</name>
    <name evidence="1" type="ORF">RB195_000161</name>
</gene>
<evidence type="ECO:0000313" key="2">
    <source>
        <dbReference type="Proteomes" id="UP001303046"/>
    </source>
</evidence>
<name>A0ABR1D8E9_NECAM</name>
<accession>A0ABR1D8E9</accession>
<organism evidence="1 2">
    <name type="scientific">Necator americanus</name>
    <name type="common">Human hookworm</name>
    <dbReference type="NCBI Taxonomy" id="51031"/>
    <lineage>
        <taxon>Eukaryota</taxon>
        <taxon>Metazoa</taxon>
        <taxon>Ecdysozoa</taxon>
        <taxon>Nematoda</taxon>
        <taxon>Chromadorea</taxon>
        <taxon>Rhabditida</taxon>
        <taxon>Rhabditina</taxon>
        <taxon>Rhabditomorpha</taxon>
        <taxon>Strongyloidea</taxon>
        <taxon>Ancylostomatidae</taxon>
        <taxon>Bunostominae</taxon>
        <taxon>Necator</taxon>
    </lineage>
</organism>
<sequence length="141" mass="16684">MYGSETSAAPSTVMERLECTERKLLRRLLGYVWPRVCHNEEVYAEIDMVDRRMTGGRCQHRAPPSKLATENRLRFFDHLLKKPADRLVHRAPRSLSVSSWKKPPGRKRKFWTEEVEEDLRTLGVDRQFRRDGKVSQDMEER</sequence>
<reference evidence="1 2" key="1">
    <citation type="submission" date="2023-08" db="EMBL/GenBank/DDBJ databases">
        <title>A Necator americanus chromosomal reference genome.</title>
        <authorList>
            <person name="Ilik V."/>
            <person name="Petrzelkova K.J."/>
            <person name="Pardy F."/>
            <person name="Fuh T."/>
            <person name="Niatou-Singa F.S."/>
            <person name="Gouil Q."/>
            <person name="Baker L."/>
            <person name="Ritchie M.E."/>
            <person name="Jex A.R."/>
            <person name="Gazzola D."/>
            <person name="Li H."/>
            <person name="Toshio Fujiwara R."/>
            <person name="Zhan B."/>
            <person name="Aroian R.V."/>
            <person name="Pafco B."/>
            <person name="Schwarz E.M."/>
        </authorList>
    </citation>
    <scope>NUCLEOTIDE SEQUENCE [LARGE SCALE GENOMIC DNA]</scope>
    <source>
        <strain evidence="1 2">Aroian</strain>
        <tissue evidence="1">Whole animal</tissue>
    </source>
</reference>
<proteinExistence type="predicted"/>
<comment type="caution">
    <text evidence="1">The sequence shown here is derived from an EMBL/GenBank/DDBJ whole genome shotgun (WGS) entry which is preliminary data.</text>
</comment>